<feature type="domain" description="Co-chaperone DjlA N-terminal" evidence="1">
    <location>
        <begin position="32"/>
        <end position="138"/>
    </location>
</feature>
<dbReference type="CDD" id="cd07177">
    <property type="entry name" value="terB_like"/>
    <property type="match status" value="1"/>
</dbReference>
<dbReference type="SUPFAM" id="SSF158682">
    <property type="entry name" value="TerB-like"/>
    <property type="match status" value="1"/>
</dbReference>
<evidence type="ECO:0000313" key="2">
    <source>
        <dbReference type="EMBL" id="APH72590.1"/>
    </source>
</evidence>
<evidence type="ECO:0000313" key="3">
    <source>
        <dbReference type="Proteomes" id="UP000182840"/>
    </source>
</evidence>
<dbReference type="RefSeq" id="WP_072605717.1">
    <property type="nucleotide sequence ID" value="NZ_CP018171.1"/>
</dbReference>
<organism evidence="2 3">
    <name type="scientific">Aquibium oceanicum</name>
    <dbReference type="NCBI Taxonomy" id="1670800"/>
    <lineage>
        <taxon>Bacteria</taxon>
        <taxon>Pseudomonadati</taxon>
        <taxon>Pseudomonadota</taxon>
        <taxon>Alphaproteobacteria</taxon>
        <taxon>Hyphomicrobiales</taxon>
        <taxon>Phyllobacteriaceae</taxon>
        <taxon>Aquibium</taxon>
    </lineage>
</organism>
<dbReference type="EMBL" id="CP018171">
    <property type="protein sequence ID" value="APH72590.1"/>
    <property type="molecule type" value="Genomic_DNA"/>
</dbReference>
<sequence>MPEGFLSRVRMLFEGDPAIRRVADDPVLTAELLLLFRMILADGAVEEKELETFRRICRDSFGIPEDSLGGVIRYLQDFGYETTGSQALALFRTLPRERRVELGRHLAEIAKADRNISEHEVRLLRRTLEVLELDPREIVGGAA</sequence>
<proteinExistence type="predicted"/>
<dbReference type="KEGG" id="meso:BSQ44_15405"/>
<name>A0A1L3ST92_9HYPH</name>
<dbReference type="Proteomes" id="UP000182840">
    <property type="component" value="Chromosome"/>
</dbReference>
<evidence type="ECO:0000259" key="1">
    <source>
        <dbReference type="Pfam" id="PF05099"/>
    </source>
</evidence>
<protein>
    <recommendedName>
        <fullName evidence="1">Co-chaperone DjlA N-terminal domain-containing protein</fullName>
    </recommendedName>
</protein>
<dbReference type="InterPro" id="IPR029024">
    <property type="entry name" value="TerB-like"/>
</dbReference>
<dbReference type="AlphaFoldDB" id="A0A1L3ST92"/>
<dbReference type="Gene3D" id="1.10.3680.10">
    <property type="entry name" value="TerB-like"/>
    <property type="match status" value="1"/>
</dbReference>
<keyword evidence="3" id="KW-1185">Reference proteome</keyword>
<dbReference type="STRING" id="1670800.BSQ44_15405"/>
<dbReference type="Pfam" id="PF05099">
    <property type="entry name" value="TerB"/>
    <property type="match status" value="1"/>
</dbReference>
<gene>
    <name evidence="2" type="ORF">BSQ44_15405</name>
</gene>
<dbReference type="InterPro" id="IPR007791">
    <property type="entry name" value="DjlA_N"/>
</dbReference>
<dbReference type="OrthoDB" id="8114393at2"/>
<reference evidence="3" key="1">
    <citation type="submission" date="2016-11" db="EMBL/GenBank/DDBJ databases">
        <title>Mesorhizobium oceanicum sp. nov., isolated from deep seawater in South China Sea.</title>
        <authorList>
            <person name="Fu G.-Y."/>
        </authorList>
    </citation>
    <scope>NUCLEOTIDE SEQUENCE [LARGE SCALE GENOMIC DNA]</scope>
    <source>
        <strain evidence="3">B7</strain>
    </source>
</reference>
<accession>A0A1L3ST92</accession>